<dbReference type="PANTHER" id="PTHR30535">
    <property type="entry name" value="VITAMIN B12-BINDING PROTEIN"/>
    <property type="match status" value="1"/>
</dbReference>
<dbReference type="STRING" id="652787.SAMN05216490_2072"/>
<accession>A0A1H1W2D1</accession>
<dbReference type="NCBIfam" id="NF038402">
    <property type="entry name" value="TroA_like"/>
    <property type="match status" value="1"/>
</dbReference>
<evidence type="ECO:0000256" key="1">
    <source>
        <dbReference type="ARBA" id="ARBA00022729"/>
    </source>
</evidence>
<sequence>MPVFYDQLNRAVDLPDIPKRIISVVPSQTELLFDLGLDDKITGITNFCTHPANKTRSKTTVGGTKKLDIDLIKTLNPDLIIANKEENDRVQIEELMNYFPVWISDINNLQGAVEMINSIGEMLDCKDKAETLTSSIIHQFDQLKPSPLKLRVAYLIWRKPYMVAGSDTFINSMLGQSGLTNAFDLSRYPEVNSDMLINARPDVIFLSSEPYPFAEKHITEFKVIVPNAKIILVDGEMFSWYGSRLLLAPEYMSGVIGAL</sequence>
<protein>
    <submittedName>
        <fullName evidence="3">Substrate-binding protein</fullName>
    </submittedName>
</protein>
<evidence type="ECO:0000313" key="3">
    <source>
        <dbReference type="EMBL" id="SDS91102.1"/>
    </source>
</evidence>
<evidence type="ECO:0000259" key="2">
    <source>
        <dbReference type="PROSITE" id="PS50983"/>
    </source>
</evidence>
<dbReference type="OrthoDB" id="9816357at2"/>
<dbReference type="RefSeq" id="WP_091371978.1">
    <property type="nucleotide sequence ID" value="NZ_LT629740.1"/>
</dbReference>
<dbReference type="InterPro" id="IPR054828">
    <property type="entry name" value="Vit_B12_bind_prot"/>
</dbReference>
<evidence type="ECO:0000313" key="4">
    <source>
        <dbReference type="Proteomes" id="UP000199679"/>
    </source>
</evidence>
<reference evidence="3 4" key="1">
    <citation type="submission" date="2016-10" db="EMBL/GenBank/DDBJ databases">
        <authorList>
            <person name="de Groot N.N."/>
        </authorList>
    </citation>
    <scope>NUCLEOTIDE SEQUENCE [LARGE SCALE GENOMIC DNA]</scope>
    <source>
        <strain evidence="3 4">MP1X4</strain>
    </source>
</reference>
<dbReference type="EMBL" id="LT629740">
    <property type="protein sequence ID" value="SDS91102.1"/>
    <property type="molecule type" value="Genomic_DNA"/>
</dbReference>
<dbReference type="Pfam" id="PF01497">
    <property type="entry name" value="Peripla_BP_2"/>
    <property type="match status" value="1"/>
</dbReference>
<dbReference type="InterPro" id="IPR050902">
    <property type="entry name" value="ABC_Transporter_SBP"/>
</dbReference>
<gene>
    <name evidence="3" type="ORF">SAMN05216490_2072</name>
</gene>
<dbReference type="AlphaFoldDB" id="A0A1H1W2D1"/>
<dbReference type="Proteomes" id="UP000199679">
    <property type="component" value="Chromosome I"/>
</dbReference>
<dbReference type="SUPFAM" id="SSF53807">
    <property type="entry name" value="Helical backbone' metal receptor"/>
    <property type="match status" value="1"/>
</dbReference>
<feature type="domain" description="Fe/B12 periplasmic-binding" evidence="2">
    <location>
        <begin position="20"/>
        <end position="259"/>
    </location>
</feature>
<keyword evidence="1" id="KW-0732">Signal</keyword>
<dbReference type="Gene3D" id="3.40.50.1980">
    <property type="entry name" value="Nitrogenase molybdenum iron protein domain"/>
    <property type="match status" value="2"/>
</dbReference>
<proteinExistence type="predicted"/>
<dbReference type="PANTHER" id="PTHR30535:SF35">
    <property type="entry name" value="PERIPLASMIC BINDING PROTEIN"/>
    <property type="match status" value="1"/>
</dbReference>
<keyword evidence="4" id="KW-1185">Reference proteome</keyword>
<name>A0A1H1W2D1_MUCMA</name>
<organism evidence="3 4">
    <name type="scientific">Mucilaginibacter mallensis</name>
    <dbReference type="NCBI Taxonomy" id="652787"/>
    <lineage>
        <taxon>Bacteria</taxon>
        <taxon>Pseudomonadati</taxon>
        <taxon>Bacteroidota</taxon>
        <taxon>Sphingobacteriia</taxon>
        <taxon>Sphingobacteriales</taxon>
        <taxon>Sphingobacteriaceae</taxon>
        <taxon>Mucilaginibacter</taxon>
    </lineage>
</organism>
<dbReference type="PROSITE" id="PS50983">
    <property type="entry name" value="FE_B12_PBP"/>
    <property type="match status" value="1"/>
</dbReference>
<dbReference type="InterPro" id="IPR002491">
    <property type="entry name" value="ABC_transptr_periplasmic_BD"/>
</dbReference>